<organism evidence="2 3">
    <name type="scientific">Flagellimonas maritima</name>
    <dbReference type="NCBI Taxonomy" id="1383885"/>
    <lineage>
        <taxon>Bacteria</taxon>
        <taxon>Pseudomonadati</taxon>
        <taxon>Bacteroidota</taxon>
        <taxon>Flavobacteriia</taxon>
        <taxon>Flavobacteriales</taxon>
        <taxon>Flavobacteriaceae</taxon>
        <taxon>Flagellimonas</taxon>
    </lineage>
</organism>
<keyword evidence="3" id="KW-1185">Reference proteome</keyword>
<evidence type="ECO:0000256" key="1">
    <source>
        <dbReference type="SAM" id="Phobius"/>
    </source>
</evidence>
<dbReference type="EMBL" id="CP030104">
    <property type="protein sequence ID" value="AWX43842.1"/>
    <property type="molecule type" value="Genomic_DNA"/>
</dbReference>
<reference evidence="2 3" key="1">
    <citation type="submission" date="2018-06" db="EMBL/GenBank/DDBJ databases">
        <title>Spongiibacterium sp. HME9304 Genome sequencing and assembly.</title>
        <authorList>
            <person name="Kang H."/>
            <person name="Kim H."/>
            <person name="Joh K."/>
        </authorList>
    </citation>
    <scope>NUCLEOTIDE SEQUENCE [LARGE SCALE GENOMIC DNA]</scope>
    <source>
        <strain evidence="2 3">HME9304</strain>
    </source>
</reference>
<feature type="transmembrane region" description="Helical" evidence="1">
    <location>
        <begin position="12"/>
        <end position="29"/>
    </location>
</feature>
<evidence type="ECO:0000313" key="2">
    <source>
        <dbReference type="EMBL" id="AWX43842.1"/>
    </source>
</evidence>
<dbReference type="KEGG" id="spon:HME9304_00833"/>
<keyword evidence="1" id="KW-0472">Membrane</keyword>
<keyword evidence="1" id="KW-0812">Transmembrane</keyword>
<proteinExistence type="predicted"/>
<name>A0A2Z4LPY8_9FLAO</name>
<accession>A0A2Z4LPY8</accession>
<dbReference type="AlphaFoldDB" id="A0A2Z4LPY8"/>
<keyword evidence="1" id="KW-1133">Transmembrane helix</keyword>
<sequence length="68" mass="8072">MKKLNVTQKAILISGIVGICIGIYGKWLGWEYKSYFIPLYIGTSFIWIAFLNTDNKCEYRFLKRIFKR</sequence>
<evidence type="ECO:0000313" key="3">
    <source>
        <dbReference type="Proteomes" id="UP000248536"/>
    </source>
</evidence>
<gene>
    <name evidence="2" type="ORF">HME9304_00833</name>
</gene>
<feature type="transmembrane region" description="Helical" evidence="1">
    <location>
        <begin position="35"/>
        <end position="53"/>
    </location>
</feature>
<protein>
    <submittedName>
        <fullName evidence="2">Uncharacterized protein</fullName>
    </submittedName>
</protein>
<dbReference type="Proteomes" id="UP000248536">
    <property type="component" value="Chromosome"/>
</dbReference>